<dbReference type="AlphaFoldDB" id="A0AB34IAR0"/>
<keyword evidence="3" id="KW-1185">Reference proteome</keyword>
<reference evidence="2 3" key="1">
    <citation type="journal article" date="2024" name="Science">
        <title>Giant polyketide synthase enzymes in the biosynthesis of giant marine polyether toxins.</title>
        <authorList>
            <person name="Fallon T.R."/>
            <person name="Shende V.V."/>
            <person name="Wierzbicki I.H."/>
            <person name="Pendleton A.L."/>
            <person name="Watervoot N.F."/>
            <person name="Auber R.P."/>
            <person name="Gonzalez D.J."/>
            <person name="Wisecaver J.H."/>
            <person name="Moore B.S."/>
        </authorList>
    </citation>
    <scope>NUCLEOTIDE SEQUENCE [LARGE SCALE GENOMIC DNA]</scope>
    <source>
        <strain evidence="2 3">12B1</strain>
    </source>
</reference>
<dbReference type="EMBL" id="JBGBPQ010000034">
    <property type="protein sequence ID" value="KAL1493513.1"/>
    <property type="molecule type" value="Genomic_DNA"/>
</dbReference>
<name>A0AB34IAR0_PRYPA</name>
<organism evidence="2 3">
    <name type="scientific">Prymnesium parvum</name>
    <name type="common">Toxic golden alga</name>
    <dbReference type="NCBI Taxonomy" id="97485"/>
    <lineage>
        <taxon>Eukaryota</taxon>
        <taxon>Haptista</taxon>
        <taxon>Haptophyta</taxon>
        <taxon>Prymnesiophyceae</taxon>
        <taxon>Prymnesiales</taxon>
        <taxon>Prymnesiaceae</taxon>
        <taxon>Prymnesium</taxon>
    </lineage>
</organism>
<dbReference type="Proteomes" id="UP001515480">
    <property type="component" value="Unassembled WGS sequence"/>
</dbReference>
<proteinExistence type="predicted"/>
<evidence type="ECO:0000256" key="1">
    <source>
        <dbReference type="SAM" id="SignalP"/>
    </source>
</evidence>
<feature type="chain" id="PRO_5044209706" evidence="1">
    <location>
        <begin position="30"/>
        <end position="154"/>
    </location>
</feature>
<accession>A0AB34IAR0</accession>
<evidence type="ECO:0000313" key="3">
    <source>
        <dbReference type="Proteomes" id="UP001515480"/>
    </source>
</evidence>
<keyword evidence="1" id="KW-0732">Signal</keyword>
<gene>
    <name evidence="2" type="ORF">AB1Y20_017217</name>
</gene>
<evidence type="ECO:0000313" key="2">
    <source>
        <dbReference type="EMBL" id="KAL1493513.1"/>
    </source>
</evidence>
<protein>
    <submittedName>
        <fullName evidence="2">Uncharacterized protein</fullName>
    </submittedName>
</protein>
<sequence>MISPRPLALPPPPRLLSLLLLSFTAHALALSLPAHHPSKPVYLAAEYWSPPAPPFSSEAAEAEVQAELPLHPCWWSHECELDSPATPSFLSLDQPDAVDTSSLSIPCLTTTVGCALEEAAAVLRLDEEALHATPHADAQLLDPCFWDSECTVPA</sequence>
<feature type="signal peptide" evidence="1">
    <location>
        <begin position="1"/>
        <end position="29"/>
    </location>
</feature>
<comment type="caution">
    <text evidence="2">The sequence shown here is derived from an EMBL/GenBank/DDBJ whole genome shotgun (WGS) entry which is preliminary data.</text>
</comment>